<dbReference type="CDD" id="cd12166">
    <property type="entry name" value="2-Hacid_dh_7"/>
    <property type="match status" value="1"/>
</dbReference>
<keyword evidence="2 4" id="KW-0560">Oxidoreductase</keyword>
<evidence type="ECO:0000256" key="3">
    <source>
        <dbReference type="ARBA" id="ARBA00023027"/>
    </source>
</evidence>
<feature type="domain" description="D-isomer specific 2-hydroxyacid dehydrogenase catalytic" evidence="5">
    <location>
        <begin position="52"/>
        <end position="299"/>
    </location>
</feature>
<dbReference type="GO" id="GO:0051287">
    <property type="term" value="F:NAD binding"/>
    <property type="evidence" value="ECO:0007669"/>
    <property type="project" value="InterPro"/>
</dbReference>
<dbReference type="InterPro" id="IPR036291">
    <property type="entry name" value="NAD(P)-bd_dom_sf"/>
</dbReference>
<dbReference type="RefSeq" id="WP_076155232.1">
    <property type="nucleotide sequence ID" value="NZ_JBEZVB010000005.1"/>
</dbReference>
<dbReference type="AlphaFoldDB" id="A0A1R0L284"/>
<protein>
    <submittedName>
        <fullName evidence="7">Dihydrofolate reductase</fullName>
    </submittedName>
</protein>
<proteinExistence type="inferred from homology"/>
<dbReference type="PANTHER" id="PTHR43333">
    <property type="entry name" value="2-HACID_DH_C DOMAIN-CONTAINING PROTEIN"/>
    <property type="match status" value="1"/>
</dbReference>
<dbReference type="InterPro" id="IPR029753">
    <property type="entry name" value="D-isomer_DH_CS"/>
</dbReference>
<dbReference type="Pfam" id="PF00389">
    <property type="entry name" value="2-Hacid_dh"/>
    <property type="match status" value="1"/>
</dbReference>
<comment type="similarity">
    <text evidence="1 4">Belongs to the D-isomer specific 2-hydroxyacid dehydrogenase family.</text>
</comment>
<dbReference type="EMBL" id="MQUQ01000002">
    <property type="protein sequence ID" value="OLZ56460.1"/>
    <property type="molecule type" value="Genomic_DNA"/>
</dbReference>
<feature type="domain" description="D-isomer specific 2-hydroxyacid dehydrogenase NAD-binding" evidence="6">
    <location>
        <begin position="99"/>
        <end position="268"/>
    </location>
</feature>
<dbReference type="SUPFAM" id="SSF51735">
    <property type="entry name" value="NAD(P)-binding Rossmann-fold domains"/>
    <property type="match status" value="1"/>
</dbReference>
<reference evidence="7 8" key="1">
    <citation type="submission" date="2016-01" db="EMBL/GenBank/DDBJ databases">
        <title>Amycolatopsis coloradensis genome sequencing and assembly.</title>
        <authorList>
            <person name="Mayilraj S."/>
        </authorList>
    </citation>
    <scope>NUCLEOTIDE SEQUENCE [LARGE SCALE GENOMIC DNA]</scope>
    <source>
        <strain evidence="7 8">DSM 44225</strain>
    </source>
</reference>
<dbReference type="PANTHER" id="PTHR43333:SF1">
    <property type="entry name" value="D-ISOMER SPECIFIC 2-HYDROXYACID DEHYDROGENASE NAD-BINDING DOMAIN-CONTAINING PROTEIN"/>
    <property type="match status" value="1"/>
</dbReference>
<evidence type="ECO:0000259" key="6">
    <source>
        <dbReference type="Pfam" id="PF02826"/>
    </source>
</evidence>
<accession>A0A1R0L284</accession>
<keyword evidence="8" id="KW-1185">Reference proteome</keyword>
<evidence type="ECO:0000256" key="1">
    <source>
        <dbReference type="ARBA" id="ARBA00005854"/>
    </source>
</evidence>
<dbReference type="GO" id="GO:0016616">
    <property type="term" value="F:oxidoreductase activity, acting on the CH-OH group of donors, NAD or NADP as acceptor"/>
    <property type="evidence" value="ECO:0007669"/>
    <property type="project" value="InterPro"/>
</dbReference>
<evidence type="ECO:0000256" key="2">
    <source>
        <dbReference type="ARBA" id="ARBA00023002"/>
    </source>
</evidence>
<dbReference type="STRING" id="76021.BS329_02165"/>
<name>A0A1R0L284_9PSEU</name>
<sequence length="300" mass="31540">MTERAILPWSGLELPEGLTARLYDGTGPLPDGDLDDVEVYVLPYDTGMEPVKLLDRLPSLKLVQSLSAGVEKLIPLVPAGVKLANGRGLHDLSVAEHALALIHASQRDLPRWFAQQAIGSWEREHTRSLADSRVLLVGHGSIGQAIERQLVAAEAVVTRVASTARPAQRVHGVGELAALLPSADIVVLILPETPATTGLIGVAELAALPDGALVVNVGRGSAIDTAALTAETVAGRLRAALDVVDPEPLPSDHPLWTAPGVVVTPHIAGGSASFYPRAKRLVAEQLRRYAAGEEPLNVVG</sequence>
<comment type="caution">
    <text evidence="7">The sequence shown here is derived from an EMBL/GenBank/DDBJ whole genome shotgun (WGS) entry which is preliminary data.</text>
</comment>
<evidence type="ECO:0000313" key="7">
    <source>
        <dbReference type="EMBL" id="OLZ56460.1"/>
    </source>
</evidence>
<dbReference type="OrthoDB" id="4324715at2"/>
<dbReference type="Pfam" id="PF02826">
    <property type="entry name" value="2-Hacid_dh_C"/>
    <property type="match status" value="1"/>
</dbReference>
<evidence type="ECO:0000259" key="5">
    <source>
        <dbReference type="Pfam" id="PF00389"/>
    </source>
</evidence>
<dbReference type="SUPFAM" id="SSF52283">
    <property type="entry name" value="Formate/glycerate dehydrogenase catalytic domain-like"/>
    <property type="match status" value="1"/>
</dbReference>
<evidence type="ECO:0000256" key="4">
    <source>
        <dbReference type="RuleBase" id="RU003719"/>
    </source>
</evidence>
<dbReference type="InterPro" id="IPR006139">
    <property type="entry name" value="D-isomer_2_OHA_DH_cat_dom"/>
</dbReference>
<gene>
    <name evidence="7" type="ORF">BS329_02165</name>
</gene>
<dbReference type="Gene3D" id="3.40.50.720">
    <property type="entry name" value="NAD(P)-binding Rossmann-like Domain"/>
    <property type="match status" value="2"/>
</dbReference>
<dbReference type="InterPro" id="IPR006140">
    <property type="entry name" value="D-isomer_DH_NAD-bd"/>
</dbReference>
<evidence type="ECO:0000313" key="8">
    <source>
        <dbReference type="Proteomes" id="UP000187486"/>
    </source>
</evidence>
<keyword evidence="3" id="KW-0520">NAD</keyword>
<organism evidence="7 8">
    <name type="scientific">Amycolatopsis coloradensis</name>
    <dbReference type="NCBI Taxonomy" id="76021"/>
    <lineage>
        <taxon>Bacteria</taxon>
        <taxon>Bacillati</taxon>
        <taxon>Actinomycetota</taxon>
        <taxon>Actinomycetes</taxon>
        <taxon>Pseudonocardiales</taxon>
        <taxon>Pseudonocardiaceae</taxon>
        <taxon>Amycolatopsis</taxon>
    </lineage>
</organism>
<dbReference type="Proteomes" id="UP000187486">
    <property type="component" value="Unassembled WGS sequence"/>
</dbReference>
<dbReference type="PROSITE" id="PS00670">
    <property type="entry name" value="D_2_HYDROXYACID_DH_2"/>
    <property type="match status" value="1"/>
</dbReference>